<dbReference type="Pfam" id="PF13472">
    <property type="entry name" value="Lipase_GDSL_2"/>
    <property type="match status" value="1"/>
</dbReference>
<feature type="domain" description="SGNH hydrolase-type esterase" evidence="2">
    <location>
        <begin position="45"/>
        <end position="208"/>
    </location>
</feature>
<evidence type="ECO:0000259" key="2">
    <source>
        <dbReference type="Pfam" id="PF13472"/>
    </source>
</evidence>
<dbReference type="CDD" id="cd01822">
    <property type="entry name" value="Lysophospholipase_L1_like"/>
    <property type="match status" value="1"/>
</dbReference>
<keyword evidence="1" id="KW-0732">Signal</keyword>
<feature type="chain" id="PRO_5037864472" evidence="1">
    <location>
        <begin position="25"/>
        <end position="225"/>
    </location>
</feature>
<dbReference type="AlphaFoldDB" id="A0A938B0Z2"/>
<dbReference type="SUPFAM" id="SSF52266">
    <property type="entry name" value="SGNH hydrolase"/>
    <property type="match status" value="1"/>
</dbReference>
<organism evidence="3 4">
    <name type="scientific">Tectimicrobiota bacterium</name>
    <dbReference type="NCBI Taxonomy" id="2528274"/>
    <lineage>
        <taxon>Bacteria</taxon>
        <taxon>Pseudomonadati</taxon>
        <taxon>Nitrospinota/Tectimicrobiota group</taxon>
        <taxon>Candidatus Tectimicrobiota</taxon>
    </lineage>
</organism>
<dbReference type="InterPro" id="IPR013830">
    <property type="entry name" value="SGNH_hydro"/>
</dbReference>
<gene>
    <name evidence="3" type="ORF">FJZ47_01015</name>
</gene>
<dbReference type="Proteomes" id="UP000712673">
    <property type="component" value="Unassembled WGS sequence"/>
</dbReference>
<dbReference type="GO" id="GO:0004622">
    <property type="term" value="F:phosphatidylcholine lysophospholipase activity"/>
    <property type="evidence" value="ECO:0007669"/>
    <property type="project" value="TreeGrafter"/>
</dbReference>
<dbReference type="PANTHER" id="PTHR30383">
    <property type="entry name" value="THIOESTERASE 1/PROTEASE 1/LYSOPHOSPHOLIPASE L1"/>
    <property type="match status" value="1"/>
</dbReference>
<proteinExistence type="predicted"/>
<dbReference type="InterPro" id="IPR036514">
    <property type="entry name" value="SGNH_hydro_sf"/>
</dbReference>
<dbReference type="Gene3D" id="3.40.50.1110">
    <property type="entry name" value="SGNH hydrolase"/>
    <property type="match status" value="1"/>
</dbReference>
<sequence>MHSIPRWCGTLVVCLLLLSPATRAGEHQPLQHTTQHDPAAQRIVFVGDSLTAGYGLAPTQAFPALIQDKITAQGWPFRVVNAGLSGDTTAAGLRRINWVLQQPLAVLVLALGANDGLRGLPVDAAQRNLQAMIDRTREKNPASKIVLAGMQAPPNLGPDYTARFRAIFPTLATANGTALVPFLLEGVGGIPSLNLPDGIHPTAAGHQRIAETVWQVLEPVLRDLR</sequence>
<dbReference type="EMBL" id="VGLS01000014">
    <property type="protein sequence ID" value="MBM3222374.1"/>
    <property type="molecule type" value="Genomic_DNA"/>
</dbReference>
<evidence type="ECO:0000313" key="3">
    <source>
        <dbReference type="EMBL" id="MBM3222374.1"/>
    </source>
</evidence>
<feature type="signal peptide" evidence="1">
    <location>
        <begin position="1"/>
        <end position="24"/>
    </location>
</feature>
<evidence type="ECO:0000313" key="4">
    <source>
        <dbReference type="Proteomes" id="UP000712673"/>
    </source>
</evidence>
<accession>A0A938B0Z2</accession>
<name>A0A938B0Z2_UNCTE</name>
<comment type="caution">
    <text evidence="3">The sequence shown here is derived from an EMBL/GenBank/DDBJ whole genome shotgun (WGS) entry which is preliminary data.</text>
</comment>
<reference evidence="3" key="1">
    <citation type="submission" date="2019-03" db="EMBL/GenBank/DDBJ databases">
        <title>Lake Tanganyika Metagenome-Assembled Genomes (MAGs).</title>
        <authorList>
            <person name="Tran P."/>
        </authorList>
    </citation>
    <scope>NUCLEOTIDE SEQUENCE</scope>
    <source>
        <strain evidence="3">K_DeepCast_65m_m2_066</strain>
    </source>
</reference>
<dbReference type="InterPro" id="IPR051532">
    <property type="entry name" value="Ester_Hydrolysis_Enzymes"/>
</dbReference>
<dbReference type="PANTHER" id="PTHR30383:SF24">
    <property type="entry name" value="THIOESTERASE 1_PROTEASE 1_LYSOPHOSPHOLIPASE L1"/>
    <property type="match status" value="1"/>
</dbReference>
<protein>
    <submittedName>
        <fullName evidence="3">Arylesterase</fullName>
    </submittedName>
</protein>
<evidence type="ECO:0000256" key="1">
    <source>
        <dbReference type="SAM" id="SignalP"/>
    </source>
</evidence>